<dbReference type="SUPFAM" id="SSF82185">
    <property type="entry name" value="Histone H3 K4-specific methyltransferase SET7/9 N-terminal domain"/>
    <property type="match status" value="3"/>
</dbReference>
<keyword evidence="3" id="KW-0963">Cytoplasm</keyword>
<dbReference type="EMBL" id="JXXN02003242">
    <property type="protein sequence ID" value="THD21797.1"/>
    <property type="molecule type" value="Genomic_DNA"/>
</dbReference>
<dbReference type="SMART" id="SM00698">
    <property type="entry name" value="MORN"/>
    <property type="match status" value="9"/>
</dbReference>
<evidence type="ECO:0000256" key="3">
    <source>
        <dbReference type="ARBA" id="ARBA00022490"/>
    </source>
</evidence>
<feature type="compositionally biased region" description="Basic and acidic residues" evidence="9">
    <location>
        <begin position="740"/>
        <end position="752"/>
    </location>
</feature>
<dbReference type="Pfam" id="PF02493">
    <property type="entry name" value="MORN"/>
    <property type="match status" value="9"/>
</dbReference>
<keyword evidence="7" id="KW-0206">Cytoskeleton</keyword>
<feature type="region of interest" description="Disordered" evidence="9">
    <location>
        <begin position="10"/>
        <end position="29"/>
    </location>
</feature>
<organism evidence="10 11">
    <name type="scientific">Fasciola hepatica</name>
    <name type="common">Liver fluke</name>
    <dbReference type="NCBI Taxonomy" id="6192"/>
    <lineage>
        <taxon>Eukaryota</taxon>
        <taxon>Metazoa</taxon>
        <taxon>Spiralia</taxon>
        <taxon>Lophotrochozoa</taxon>
        <taxon>Platyhelminthes</taxon>
        <taxon>Trematoda</taxon>
        <taxon>Digenea</taxon>
        <taxon>Plagiorchiida</taxon>
        <taxon>Echinostomata</taxon>
        <taxon>Echinostomatoidea</taxon>
        <taxon>Fasciolidae</taxon>
        <taxon>Fasciola</taxon>
    </lineage>
</organism>
<dbReference type="PANTHER" id="PTHR46613:SF1">
    <property type="entry name" value="RADIAL SPOKE HEAD 10 HOMOLOG B-RELATED"/>
    <property type="match status" value="1"/>
</dbReference>
<evidence type="ECO:0000256" key="2">
    <source>
        <dbReference type="ARBA" id="ARBA00004430"/>
    </source>
</evidence>
<evidence type="ECO:0000313" key="10">
    <source>
        <dbReference type="EMBL" id="THD21797.1"/>
    </source>
</evidence>
<protein>
    <submittedName>
        <fullName evidence="10">Radial spoke head 10 B2</fullName>
    </submittedName>
</protein>
<proteinExistence type="predicted"/>
<feature type="compositionally biased region" description="Basic and acidic residues" evidence="9">
    <location>
        <begin position="664"/>
        <end position="686"/>
    </location>
</feature>
<keyword evidence="11" id="KW-1185">Reference proteome</keyword>
<gene>
    <name evidence="10" type="ORF">D915_007565</name>
</gene>
<evidence type="ECO:0000256" key="5">
    <source>
        <dbReference type="ARBA" id="ARBA00022846"/>
    </source>
</evidence>
<dbReference type="Proteomes" id="UP000230066">
    <property type="component" value="Unassembled WGS sequence"/>
</dbReference>
<keyword evidence="4" id="KW-0677">Repeat</keyword>
<keyword evidence="6" id="KW-0969">Cilium</keyword>
<feature type="region of interest" description="Disordered" evidence="9">
    <location>
        <begin position="660"/>
        <end position="775"/>
    </location>
</feature>
<evidence type="ECO:0000256" key="4">
    <source>
        <dbReference type="ARBA" id="ARBA00022737"/>
    </source>
</evidence>
<name>A0A4E0RLW3_FASHE</name>
<evidence type="ECO:0000256" key="7">
    <source>
        <dbReference type="ARBA" id="ARBA00023212"/>
    </source>
</evidence>
<keyword evidence="8" id="KW-0966">Cell projection</keyword>
<evidence type="ECO:0000256" key="9">
    <source>
        <dbReference type="SAM" id="MobiDB-lite"/>
    </source>
</evidence>
<dbReference type="GO" id="GO:0031514">
    <property type="term" value="C:motile cilium"/>
    <property type="evidence" value="ECO:0007669"/>
    <property type="project" value="UniProtKB-SubCell"/>
</dbReference>
<dbReference type="GO" id="GO:0005930">
    <property type="term" value="C:axoneme"/>
    <property type="evidence" value="ECO:0007669"/>
    <property type="project" value="UniProtKB-SubCell"/>
</dbReference>
<reference evidence="10" key="1">
    <citation type="submission" date="2019-03" db="EMBL/GenBank/DDBJ databases">
        <title>Improved annotation for the trematode Fasciola hepatica.</title>
        <authorList>
            <person name="Choi Y.-J."/>
            <person name="Martin J."/>
            <person name="Mitreva M."/>
        </authorList>
    </citation>
    <scope>NUCLEOTIDE SEQUENCE [LARGE SCALE GENOMIC DNA]</scope>
</reference>
<comment type="caution">
    <text evidence="10">The sequence shown here is derived from an EMBL/GenBank/DDBJ whole genome shotgun (WGS) entry which is preliminary data.</text>
</comment>
<sequence>MGNPELIVVDDEENQFETGTESTQRNKTDDSPIYCTELHELNLIEVYGLDEIYALRCFMHSDVASLFESHIYFRNGNCYEGDVVNGWLQGRGKFTFAKHGICYTGEFIRNEATGDGRIDWPDGSFYEGQVVRGIRHGIGTYKHPLGLTYIGEWMNGRKHGKGRMEYNTEATYFYDGQWKEGLRHGFGTYQYAEAAIYEGQWRNGHRSGEGTLHWSDCDEIYTGSWLDGKQHGLGCHAWHILRVHSSQYSLPNVYDGQWENGMRNGLGTFHYPNGSKYVGYWINNLKHGQGTLILKDGRVFERMFHNDRLWFGPGMDDATRNLASEILERSDTRLPLIRGNLDESNTGGQNHTPLNNTSDTNLLEHYLRQHIPAEYFHESELRLMQNHITEHLAALRCVYQFYGRLGIEHLPDNTVIMRHLQFCQMIKDCRLHTLTGLAQIDQMIDLSFGTEDFDRVQNPERLISFGAFVNILVILACRLFVKSNVTGEYVHGKKFQNKPSEALIRLITQFLLPNVCKTSSPLYENRQKSREVLLFIEPVYNVFRFQAEIRKNHGDSPSVITMRHFLLMMKNFSLLDENLTVSDVIHNLCATNPIAGPEHECNMNTELTFFDFFETLIRIALRPPTVLLAAPVLPCSGTISVSSTLADPSDIKAGLTAKTNETLGHGHKELSDGKKSTSPERVEVNSRRKSITVAKNTKSGGMKGKDRTHKAKTSTRSNHSSPIPGKEAAINLPNEVLTETTKEKSGDRKDGATDQTPKNNRQRSKNKNSLLTETNETSGMEFTRWKTALHQFLLTNLLPAAQHFELCYGVATGMGPSQGNTTRSATVSCNTCKAI</sequence>
<evidence type="ECO:0000313" key="11">
    <source>
        <dbReference type="Proteomes" id="UP000230066"/>
    </source>
</evidence>
<evidence type="ECO:0000256" key="8">
    <source>
        <dbReference type="ARBA" id="ARBA00023273"/>
    </source>
</evidence>
<dbReference type="InterPro" id="IPR003409">
    <property type="entry name" value="MORN"/>
</dbReference>
<evidence type="ECO:0000256" key="6">
    <source>
        <dbReference type="ARBA" id="ARBA00023069"/>
    </source>
</evidence>
<dbReference type="PANTHER" id="PTHR46613">
    <property type="entry name" value="RADIAL SPOKE HEAD 10 HOMOLOG B-RELATED"/>
    <property type="match status" value="1"/>
</dbReference>
<comment type="subcellular location">
    <subcellularLocation>
        <location evidence="1">Cell projection</location>
        <location evidence="1">Cilium</location>
        <location evidence="1">Flagellum</location>
    </subcellularLocation>
    <subcellularLocation>
        <location evidence="2">Cytoplasm</location>
        <location evidence="2">Cytoskeleton</location>
        <location evidence="2">Cilium axoneme</location>
    </subcellularLocation>
</comment>
<evidence type="ECO:0000256" key="1">
    <source>
        <dbReference type="ARBA" id="ARBA00004230"/>
    </source>
</evidence>
<dbReference type="AlphaFoldDB" id="A0A4E0RLW3"/>
<dbReference type="Gene3D" id="2.20.110.10">
    <property type="entry name" value="Histone H3 K4-specific methyltransferase SET7/9 N-terminal domain"/>
    <property type="match status" value="3"/>
</dbReference>
<accession>A0A4E0RLW3</accession>
<keyword evidence="5" id="KW-0282">Flagellum</keyword>